<keyword evidence="2" id="KW-1185">Reference proteome</keyword>
<dbReference type="OrthoDB" id="5313871at2"/>
<dbReference type="EMBL" id="NXLT01000006">
    <property type="protein sequence ID" value="RDU66483.1"/>
    <property type="molecule type" value="Genomic_DNA"/>
</dbReference>
<reference evidence="1 2" key="1">
    <citation type="submission" date="2018-04" db="EMBL/GenBank/DDBJ databases">
        <title>Novel Campyloabacter and Helicobacter Species and Strains.</title>
        <authorList>
            <person name="Mannion A.J."/>
            <person name="Shen Z."/>
            <person name="Fox J.G."/>
        </authorList>
    </citation>
    <scope>NUCLEOTIDE SEQUENCE [LARGE SCALE GENOMIC DNA]</scope>
    <source>
        <strain evidence="1 2">MIT 12-6600</strain>
    </source>
</reference>
<dbReference type="RefSeq" id="WP_115571437.1">
    <property type="nucleotide sequence ID" value="NZ_NXLT01000006.1"/>
</dbReference>
<evidence type="ECO:0000313" key="2">
    <source>
        <dbReference type="Proteomes" id="UP000256514"/>
    </source>
</evidence>
<comment type="caution">
    <text evidence="1">The sequence shown here is derived from an EMBL/GenBank/DDBJ whole genome shotgun (WGS) entry which is preliminary data.</text>
</comment>
<accession>A0A3D8IMZ6</accession>
<protein>
    <recommendedName>
        <fullName evidence="3">Initiator Rep protein domain-containing protein</fullName>
    </recommendedName>
</protein>
<sequence>MEQNLQIRKNLVKDSLILENIIKDKDKENRHIPVVKMLENTAEKILGFNPTITECRLPIFAPVAKLSENSNVVQEFKKKKGIRTIDTSWGKAYIRGRVILTQTHRDLLDCILLASKHASYSDIDGSVQLFFSARDALRIYGKTENNGQWLIELMEEIRDTVIKLKKNRLQIDFNIIRRIVYFNDETSFYIEFDPTYVTFYQTEMIIQYKAVMPIVLQINNGILKAIVRFLISHKEIKISLSKILEGIGYKIEDSAQKKYTRLLAHIEENKELLSKLGISFNKVNKYFSYKQIDNIFISNPILSRDRSIISIKLLAEKTRQKNKQNASLKQPSLFDFEGEL</sequence>
<name>A0A3D8IMZ6_9HELI</name>
<gene>
    <name evidence="1" type="ORF">CQA54_07220</name>
</gene>
<dbReference type="Proteomes" id="UP000256514">
    <property type="component" value="Unassembled WGS sequence"/>
</dbReference>
<evidence type="ECO:0008006" key="3">
    <source>
        <dbReference type="Google" id="ProtNLM"/>
    </source>
</evidence>
<proteinExistence type="predicted"/>
<evidence type="ECO:0000313" key="1">
    <source>
        <dbReference type="EMBL" id="RDU66483.1"/>
    </source>
</evidence>
<dbReference type="AlphaFoldDB" id="A0A3D8IMZ6"/>
<organism evidence="1 2">
    <name type="scientific">Helicobacter equorum</name>
    <dbReference type="NCBI Taxonomy" id="361872"/>
    <lineage>
        <taxon>Bacteria</taxon>
        <taxon>Pseudomonadati</taxon>
        <taxon>Campylobacterota</taxon>
        <taxon>Epsilonproteobacteria</taxon>
        <taxon>Campylobacterales</taxon>
        <taxon>Helicobacteraceae</taxon>
        <taxon>Helicobacter</taxon>
    </lineage>
</organism>